<feature type="compositionally biased region" description="Polar residues" evidence="1">
    <location>
        <begin position="66"/>
        <end position="78"/>
    </location>
</feature>
<proteinExistence type="predicted"/>
<sequence length="283" mass="32273">MSHSDDESIKPLLQQEERRVEGGPLGACDGIHEEDSINIPKAISGTISGSERPLLIDMEMHQTETGNQMTGTAHQTESGARPARERPCRRRSLSLFVVRVPLRLFFAVLSTSALSDLWHRPHLLRWFGSGVKTRSPGGPRWRKWLACIVVVSPGRWRLLQLHRRRFELPGRESSSDSPSSAFSYGERRLPKFRASIWDPDVLWEKVTRLDLFHGRCGCRHGGFGSRRMRSQWKMMLSGEVTVFMKRKEMGPFSVFIVPVVVYWASCRFYVIGLRLLTGLGPFI</sequence>
<keyword evidence="2" id="KW-1133">Transmembrane helix</keyword>
<feature type="region of interest" description="Disordered" evidence="1">
    <location>
        <begin position="66"/>
        <end position="85"/>
    </location>
</feature>
<accession>A0ABQ7ZS05</accession>
<evidence type="ECO:0000256" key="2">
    <source>
        <dbReference type="SAM" id="Phobius"/>
    </source>
</evidence>
<keyword evidence="4" id="KW-1185">Reference proteome</keyword>
<gene>
    <name evidence="3" type="ORF">HID58_059132</name>
</gene>
<reference evidence="3 4" key="1">
    <citation type="submission" date="2021-05" db="EMBL/GenBank/DDBJ databases">
        <title>Genome Assembly of Synthetic Allotetraploid Brassica napus Reveals Homoeologous Exchanges between Subgenomes.</title>
        <authorList>
            <person name="Davis J.T."/>
        </authorList>
    </citation>
    <scope>NUCLEOTIDE SEQUENCE [LARGE SCALE GENOMIC DNA]</scope>
    <source>
        <strain evidence="4">cv. Da-Ae</strain>
        <tissue evidence="3">Seedling</tissue>
    </source>
</reference>
<feature type="transmembrane region" description="Helical" evidence="2">
    <location>
        <begin position="252"/>
        <end position="271"/>
    </location>
</feature>
<evidence type="ECO:0000256" key="1">
    <source>
        <dbReference type="SAM" id="MobiDB-lite"/>
    </source>
</evidence>
<evidence type="ECO:0000313" key="4">
    <source>
        <dbReference type="Proteomes" id="UP000824890"/>
    </source>
</evidence>
<name>A0ABQ7ZS05_BRANA</name>
<dbReference type="Proteomes" id="UP000824890">
    <property type="component" value="Unassembled WGS sequence"/>
</dbReference>
<protein>
    <submittedName>
        <fullName evidence="3">Uncharacterized protein</fullName>
    </submittedName>
</protein>
<evidence type="ECO:0000313" key="3">
    <source>
        <dbReference type="EMBL" id="KAH0883036.1"/>
    </source>
</evidence>
<keyword evidence="2" id="KW-0472">Membrane</keyword>
<organism evidence="3 4">
    <name type="scientific">Brassica napus</name>
    <name type="common">Rape</name>
    <dbReference type="NCBI Taxonomy" id="3708"/>
    <lineage>
        <taxon>Eukaryota</taxon>
        <taxon>Viridiplantae</taxon>
        <taxon>Streptophyta</taxon>
        <taxon>Embryophyta</taxon>
        <taxon>Tracheophyta</taxon>
        <taxon>Spermatophyta</taxon>
        <taxon>Magnoliopsida</taxon>
        <taxon>eudicotyledons</taxon>
        <taxon>Gunneridae</taxon>
        <taxon>Pentapetalae</taxon>
        <taxon>rosids</taxon>
        <taxon>malvids</taxon>
        <taxon>Brassicales</taxon>
        <taxon>Brassicaceae</taxon>
        <taxon>Brassiceae</taxon>
        <taxon>Brassica</taxon>
    </lineage>
</organism>
<comment type="caution">
    <text evidence="3">The sequence shown here is derived from an EMBL/GenBank/DDBJ whole genome shotgun (WGS) entry which is preliminary data.</text>
</comment>
<dbReference type="EMBL" id="JAGKQM010000014">
    <property type="protein sequence ID" value="KAH0883036.1"/>
    <property type="molecule type" value="Genomic_DNA"/>
</dbReference>
<keyword evidence="2" id="KW-0812">Transmembrane</keyword>